<dbReference type="GO" id="GO:0051087">
    <property type="term" value="F:protein-folding chaperone binding"/>
    <property type="evidence" value="ECO:0007669"/>
    <property type="project" value="TreeGrafter"/>
</dbReference>
<keyword evidence="3" id="KW-0809">Transit peptide</keyword>
<dbReference type="GO" id="GO:0016020">
    <property type="term" value="C:membrane"/>
    <property type="evidence" value="ECO:0007669"/>
    <property type="project" value="UniProtKB-SubCell"/>
</dbReference>
<evidence type="ECO:0000256" key="4">
    <source>
        <dbReference type="ARBA" id="ARBA00023136"/>
    </source>
</evidence>
<dbReference type="PANTHER" id="PTHR10721">
    <property type="entry name" value="MITOCHONDRIAL IMPORT INNER MEMBRANE TRANSLOCASE SUBUNIT TIM44"/>
    <property type="match status" value="1"/>
</dbReference>
<evidence type="ECO:0000256" key="3">
    <source>
        <dbReference type="ARBA" id="ARBA00022946"/>
    </source>
</evidence>
<evidence type="ECO:0000313" key="8">
    <source>
        <dbReference type="EMBL" id="MBL0374160.1"/>
    </source>
</evidence>
<evidence type="ECO:0000259" key="7">
    <source>
        <dbReference type="SMART" id="SM00978"/>
    </source>
</evidence>
<dbReference type="GO" id="GO:0030150">
    <property type="term" value="P:protein import into mitochondrial matrix"/>
    <property type="evidence" value="ECO:0007669"/>
    <property type="project" value="TreeGrafter"/>
</dbReference>
<dbReference type="InterPro" id="IPR016985">
    <property type="entry name" value="UCP031890_Tim44-rel"/>
</dbReference>
<dbReference type="EMBL" id="JAEQNC010000011">
    <property type="protein sequence ID" value="MBL0374160.1"/>
    <property type="molecule type" value="Genomic_DNA"/>
</dbReference>
<evidence type="ECO:0000256" key="5">
    <source>
        <dbReference type="SAM" id="MobiDB-lite"/>
    </source>
</evidence>
<keyword evidence="6" id="KW-0812">Transmembrane</keyword>
<dbReference type="NCBIfam" id="NF033779">
    <property type="entry name" value="Tim44_TimA_adap"/>
    <property type="match status" value="1"/>
</dbReference>
<comment type="caution">
    <text evidence="8">The sequence shown here is derived from an EMBL/GenBank/DDBJ whole genome shotgun (WGS) entry which is preliminary data.</text>
</comment>
<dbReference type="InterPro" id="IPR032710">
    <property type="entry name" value="NTF2-like_dom_sf"/>
</dbReference>
<keyword evidence="4 6" id="KW-0472">Membrane</keyword>
<dbReference type="AlphaFoldDB" id="A0A936YVX6"/>
<organism evidence="8 9">
    <name type="scientific">Rhizobium setariae</name>
    <dbReference type="NCBI Taxonomy" id="2801340"/>
    <lineage>
        <taxon>Bacteria</taxon>
        <taxon>Pseudomonadati</taxon>
        <taxon>Pseudomonadota</taxon>
        <taxon>Alphaproteobacteria</taxon>
        <taxon>Hyphomicrobiales</taxon>
        <taxon>Rhizobiaceae</taxon>
        <taxon>Rhizobium/Agrobacterium group</taxon>
        <taxon>Rhizobium</taxon>
    </lineage>
</organism>
<feature type="transmembrane region" description="Helical" evidence="6">
    <location>
        <begin position="6"/>
        <end position="26"/>
    </location>
</feature>
<gene>
    <name evidence="8" type="ORF">JJB09_19225</name>
</gene>
<comment type="subcellular location">
    <subcellularLocation>
        <location evidence="1">Membrane</location>
    </subcellularLocation>
</comment>
<dbReference type="RefSeq" id="WP_201661947.1">
    <property type="nucleotide sequence ID" value="NZ_JAEQNC010000011.1"/>
</dbReference>
<proteinExistence type="inferred from homology"/>
<evidence type="ECO:0000256" key="2">
    <source>
        <dbReference type="ARBA" id="ARBA00009597"/>
    </source>
</evidence>
<dbReference type="Proteomes" id="UP000633219">
    <property type="component" value="Unassembled WGS sequence"/>
</dbReference>
<protein>
    <submittedName>
        <fullName evidence="8">Tim44 domain-containing protein</fullName>
    </submittedName>
</protein>
<keyword evidence="9" id="KW-1185">Reference proteome</keyword>
<reference evidence="8" key="1">
    <citation type="submission" date="2021-01" db="EMBL/GenBank/DDBJ databases">
        <title>Rhizobium sp. strain KVB221 16S ribosomal RNA gene Genome sequencing and assembly.</title>
        <authorList>
            <person name="Kang M."/>
        </authorList>
    </citation>
    <scope>NUCLEOTIDE SEQUENCE</scope>
    <source>
        <strain evidence="8">KVB221</strain>
    </source>
</reference>
<name>A0A936YVX6_9HYPH</name>
<sequence>MGTDSIITLFFLIVAALIFLNLRSVLGRRTGNEKPPYDPFSQNDAGRAAQPSDDGKVITLPRRTPVDTENRYEEIDGFAPVGSELNGALRRIFDADPTFSPRQFVEGAGAAYEMVVMAFAEGDRKTLKNLLSNEVFEGFDSAISAREKAGELVKSTFVGIEKSEMTAGSLEGSEVSVTMNIVSQLISATYNAAGEIVEGNADTVAEVKDTWTFARDIRSRDPNWKLVSTQSEG</sequence>
<evidence type="ECO:0000256" key="1">
    <source>
        <dbReference type="ARBA" id="ARBA00004370"/>
    </source>
</evidence>
<dbReference type="Gene3D" id="3.10.450.240">
    <property type="match status" value="1"/>
</dbReference>
<comment type="similarity">
    <text evidence="2">Belongs to the Tim44 family.</text>
</comment>
<dbReference type="Pfam" id="PF04280">
    <property type="entry name" value="Tim44"/>
    <property type="match status" value="1"/>
</dbReference>
<evidence type="ECO:0000256" key="6">
    <source>
        <dbReference type="SAM" id="Phobius"/>
    </source>
</evidence>
<keyword evidence="6" id="KW-1133">Transmembrane helix</keyword>
<dbReference type="SMART" id="SM00978">
    <property type="entry name" value="Tim44"/>
    <property type="match status" value="1"/>
</dbReference>
<accession>A0A936YVX6</accession>
<dbReference type="InterPro" id="IPR007379">
    <property type="entry name" value="Tim44-like_dom"/>
</dbReference>
<dbReference type="PANTHER" id="PTHR10721:SF1">
    <property type="entry name" value="MITOCHONDRIAL IMPORT INNER MEMBRANE TRANSLOCASE SUBUNIT TIM44"/>
    <property type="match status" value="1"/>
</dbReference>
<feature type="domain" description="Tim44-like" evidence="7">
    <location>
        <begin position="85"/>
        <end position="231"/>
    </location>
</feature>
<dbReference type="PIRSF" id="PIRSF031890">
    <property type="entry name" value="UCP031890_transporter_Tim44"/>
    <property type="match status" value="1"/>
</dbReference>
<dbReference type="InterPro" id="IPR039544">
    <property type="entry name" value="Tim44-like"/>
</dbReference>
<evidence type="ECO:0000313" key="9">
    <source>
        <dbReference type="Proteomes" id="UP000633219"/>
    </source>
</evidence>
<dbReference type="SUPFAM" id="SSF54427">
    <property type="entry name" value="NTF2-like"/>
    <property type="match status" value="1"/>
</dbReference>
<feature type="region of interest" description="Disordered" evidence="5">
    <location>
        <begin position="32"/>
        <end position="60"/>
    </location>
</feature>